<proteinExistence type="predicted"/>
<evidence type="ECO:0000256" key="1">
    <source>
        <dbReference type="SAM" id="MobiDB-lite"/>
    </source>
</evidence>
<name>A0A8S8ZUF4_SORMA</name>
<protein>
    <recommendedName>
        <fullName evidence="2">Heterokaryon incompatibility domain-containing protein</fullName>
    </recommendedName>
</protein>
<dbReference type="PANTHER" id="PTHR33112:SF9">
    <property type="entry name" value="HETEROKARYON INCOMPATIBILITY DOMAIN-CONTAINING PROTEIN"/>
    <property type="match status" value="1"/>
</dbReference>
<dbReference type="VEuPathDB" id="FungiDB:SMAC_08434"/>
<accession>A0A8S8ZUF4</accession>
<dbReference type="InterPro" id="IPR010730">
    <property type="entry name" value="HET"/>
</dbReference>
<dbReference type="AlphaFoldDB" id="A0A8S8ZUF4"/>
<reference evidence="3 4" key="1">
    <citation type="submission" date="2017-07" db="EMBL/GenBank/DDBJ databases">
        <title>Genome sequence of the Sordaria macrospora wild type strain R19027.</title>
        <authorList>
            <person name="Nowrousian M."/>
            <person name="Teichert I."/>
            <person name="Kueck U."/>
        </authorList>
    </citation>
    <scope>NUCLEOTIDE SEQUENCE [LARGE SCALE GENOMIC DNA]</scope>
    <source>
        <strain evidence="3 4">R19027</strain>
        <tissue evidence="3">Mycelium</tissue>
    </source>
</reference>
<dbReference type="Proteomes" id="UP000433876">
    <property type="component" value="Unassembled WGS sequence"/>
</dbReference>
<evidence type="ECO:0000259" key="2">
    <source>
        <dbReference type="Pfam" id="PF06985"/>
    </source>
</evidence>
<evidence type="ECO:0000313" key="4">
    <source>
        <dbReference type="Proteomes" id="UP000433876"/>
    </source>
</evidence>
<organism evidence="3 4">
    <name type="scientific">Sordaria macrospora</name>
    <dbReference type="NCBI Taxonomy" id="5147"/>
    <lineage>
        <taxon>Eukaryota</taxon>
        <taxon>Fungi</taxon>
        <taxon>Dikarya</taxon>
        <taxon>Ascomycota</taxon>
        <taxon>Pezizomycotina</taxon>
        <taxon>Sordariomycetes</taxon>
        <taxon>Sordariomycetidae</taxon>
        <taxon>Sordariales</taxon>
        <taxon>Sordariaceae</taxon>
        <taxon>Sordaria</taxon>
    </lineage>
</organism>
<feature type="compositionally biased region" description="Basic and acidic residues" evidence="1">
    <location>
        <begin position="616"/>
        <end position="660"/>
    </location>
</feature>
<dbReference type="Pfam" id="PF06985">
    <property type="entry name" value="HET"/>
    <property type="match status" value="1"/>
</dbReference>
<evidence type="ECO:0000313" key="3">
    <source>
        <dbReference type="EMBL" id="KAA8633673.1"/>
    </source>
</evidence>
<comment type="caution">
    <text evidence="3">The sequence shown here is derived from an EMBL/GenBank/DDBJ whole genome shotgun (WGS) entry which is preliminary data.</text>
</comment>
<feature type="region of interest" description="Disordered" evidence="1">
    <location>
        <begin position="614"/>
        <end position="666"/>
    </location>
</feature>
<dbReference type="PANTHER" id="PTHR33112">
    <property type="entry name" value="DOMAIN PROTEIN, PUTATIVE-RELATED"/>
    <property type="match status" value="1"/>
</dbReference>
<gene>
    <name evidence="3" type="ORF">SMACR_08434</name>
</gene>
<feature type="domain" description="Heterokaryon incompatibility" evidence="2">
    <location>
        <begin position="146"/>
        <end position="305"/>
    </location>
</feature>
<sequence>MVLTLAERILGRPLSGETVGVCRVECDRYCCYQVDGDKDPCYVERLHIRSGPGLDDHIMFNVSSLLPRERKTIPIFRSQRYLNSNLQNFAFHSFKVAKTWLKSCLEYHHDCSRYGETVLPRRLLFVGNGLQDIRLVMNDLPASGQYTCLSHRWGANQPLKTTRDNIEAFRRTIEWQTMPKTFQDAIKLTQYLGIQYLWIDSLCIIQDDVNDWVEESGNMCNIYENSYLTIAATSACEGSQGLSIRKSANYVRLSGELSSGILFDIVGHRRPHTSKNGHLTMGHPHAHYPANDNPPLLSRAWTFQERILAPMVVHFCGEELLWECGTMTYCECEPAHRGGTYPGGTVKHEFHRILKQRSSGLTVSGWHKMVQEYSALDLSHEDDKLPALSGLAKQNGRLRPSARYLAGLWSNSLMMDLLWSSWHVRDSEPRNSGLVKVDQKPTGWRAPSWSWAAQNVAVRFPASPPKTMITYLKIHSCETTPATLDPTGKISAGLLVVSGSLHDVSIFRTFTEVQELKEGNKAEGRITLVIQSTGVRIRLPFILSNSDMYGLWTLGNSNIVAMDSPYDLLCPNQTEEYNGHYGKSGTKCLPLACLGYSELLQGKGKTVAEDLEEIEGNDKAEKNRVANESDDQDKANEGFDTFEKEGKGEDWKIPDSKQQDPEALVRSSGKYSMLLDKMEGENTYRRIGMFIELRTVREDEPPRPMSALWREKPSVLDPGGGVETNLTIK</sequence>
<dbReference type="EMBL" id="NMPR01000033">
    <property type="protein sequence ID" value="KAA8633673.1"/>
    <property type="molecule type" value="Genomic_DNA"/>
</dbReference>
<dbReference type="VEuPathDB" id="FungiDB:SMAC_08659"/>